<dbReference type="EMBL" id="MU006713">
    <property type="protein sequence ID" value="KAF2628539.1"/>
    <property type="molecule type" value="Genomic_DNA"/>
</dbReference>
<accession>A0ACB6S5Q3</accession>
<sequence length="410" mass="47656">MSDHWTINSDSMHDRDLDYAEIFREAPYHGKHSCWNDVLRAASRPPLRRGGWRPITSPPPPGFPDFNEFYRGVKLDINFLFTLPEFWHWDHPQFGYEVELHDMDLLHSERMSLIDLFMRGPVSPLWYDRLHEAEKALRRSHRGAIHKRTVRRIEQLEDDLKQAKDEGAEEQIKQIQRQLRDCRASELAIGLGRTVLVNVLEPTRSPHSPCLGQVVYINERPRSASDAHLHHHSLRLSRSRDTPIPPRTIPVPKREQTKPIPTNNHFTPIDIAIHRRPSSRYDRTEAERPSTTSSAINIENSRFFHPPAFIMSLPSLDDMKEKSQSVGLDIRDFVEHLETDTQELEWLAKGYRRSYERVRAELEDTDRFGLGGADVDGTKWEFEPLPDLGEGTRLGKEKGKRKGKERARDV</sequence>
<gene>
    <name evidence="1" type="ORF">BU25DRAFT_420996</name>
</gene>
<proteinExistence type="predicted"/>
<keyword evidence="2" id="KW-1185">Reference proteome</keyword>
<dbReference type="Proteomes" id="UP000799754">
    <property type="component" value="Unassembled WGS sequence"/>
</dbReference>
<name>A0ACB6S5Q3_9PLEO</name>
<organism evidence="1 2">
    <name type="scientific">Macroventuria anomochaeta</name>
    <dbReference type="NCBI Taxonomy" id="301207"/>
    <lineage>
        <taxon>Eukaryota</taxon>
        <taxon>Fungi</taxon>
        <taxon>Dikarya</taxon>
        <taxon>Ascomycota</taxon>
        <taxon>Pezizomycotina</taxon>
        <taxon>Dothideomycetes</taxon>
        <taxon>Pleosporomycetidae</taxon>
        <taxon>Pleosporales</taxon>
        <taxon>Pleosporineae</taxon>
        <taxon>Didymellaceae</taxon>
        <taxon>Macroventuria</taxon>
    </lineage>
</organism>
<evidence type="ECO:0000313" key="1">
    <source>
        <dbReference type="EMBL" id="KAF2628539.1"/>
    </source>
</evidence>
<comment type="caution">
    <text evidence="1">The sequence shown here is derived from an EMBL/GenBank/DDBJ whole genome shotgun (WGS) entry which is preliminary data.</text>
</comment>
<reference evidence="1" key="1">
    <citation type="journal article" date="2020" name="Stud. Mycol.">
        <title>101 Dothideomycetes genomes: a test case for predicting lifestyles and emergence of pathogens.</title>
        <authorList>
            <person name="Haridas S."/>
            <person name="Albert R."/>
            <person name="Binder M."/>
            <person name="Bloem J."/>
            <person name="Labutti K."/>
            <person name="Salamov A."/>
            <person name="Andreopoulos B."/>
            <person name="Baker S."/>
            <person name="Barry K."/>
            <person name="Bills G."/>
            <person name="Bluhm B."/>
            <person name="Cannon C."/>
            <person name="Castanera R."/>
            <person name="Culley D."/>
            <person name="Daum C."/>
            <person name="Ezra D."/>
            <person name="Gonzalez J."/>
            <person name="Henrissat B."/>
            <person name="Kuo A."/>
            <person name="Liang C."/>
            <person name="Lipzen A."/>
            <person name="Lutzoni F."/>
            <person name="Magnuson J."/>
            <person name="Mondo S."/>
            <person name="Nolan M."/>
            <person name="Ohm R."/>
            <person name="Pangilinan J."/>
            <person name="Park H.-J."/>
            <person name="Ramirez L."/>
            <person name="Alfaro M."/>
            <person name="Sun H."/>
            <person name="Tritt A."/>
            <person name="Yoshinaga Y."/>
            <person name="Zwiers L.-H."/>
            <person name="Turgeon B."/>
            <person name="Goodwin S."/>
            <person name="Spatafora J."/>
            <person name="Crous P."/>
            <person name="Grigoriev I."/>
        </authorList>
    </citation>
    <scope>NUCLEOTIDE SEQUENCE</scope>
    <source>
        <strain evidence="1">CBS 525.71</strain>
    </source>
</reference>
<protein>
    <submittedName>
        <fullName evidence="1">Uncharacterized protein</fullName>
    </submittedName>
</protein>
<evidence type="ECO:0000313" key="2">
    <source>
        <dbReference type="Proteomes" id="UP000799754"/>
    </source>
</evidence>